<accession>A0A1F5KA94</accession>
<sequence length="191" mass="22027">MANTEGENFEKKVGYLKPSLEHQGGWTIQIPADLEPGEHFKITDEVDLSPFPEITPRVRDWLKTGNGTIGQFEGLLCVMDSDKLHLSNSPETDRVINLLEENSQPFLATPVSLSLEPVLYCTLFYKVVYGFDNISDYVIRSVESSKRLAEEVDKIMGWTEEKKDPKLIEWWRELIQRQALDARDLLLQMRR</sequence>
<comment type="caution">
    <text evidence="1">The sequence shown here is derived from an EMBL/GenBank/DDBJ whole genome shotgun (WGS) entry which is preliminary data.</text>
</comment>
<gene>
    <name evidence="1" type="ORF">A3F00_00080</name>
</gene>
<protein>
    <submittedName>
        <fullName evidence="1">Uncharacterized protein</fullName>
    </submittedName>
</protein>
<proteinExistence type="predicted"/>
<name>A0A1F5KA94_9BACT</name>
<dbReference type="Proteomes" id="UP000176527">
    <property type="component" value="Unassembled WGS sequence"/>
</dbReference>
<organism evidence="1 2">
    <name type="scientific">Candidatus Daviesbacteria bacterium RIFCSPHIGHO2_12_FULL_37_11</name>
    <dbReference type="NCBI Taxonomy" id="1797777"/>
    <lineage>
        <taxon>Bacteria</taxon>
        <taxon>Candidatus Daviesiibacteriota</taxon>
    </lineage>
</organism>
<dbReference type="AlphaFoldDB" id="A0A1F5KA94"/>
<dbReference type="EMBL" id="MFDE01000034">
    <property type="protein sequence ID" value="OGE37877.1"/>
    <property type="molecule type" value="Genomic_DNA"/>
</dbReference>
<reference evidence="1 2" key="1">
    <citation type="journal article" date="2016" name="Nat. Commun.">
        <title>Thousands of microbial genomes shed light on interconnected biogeochemical processes in an aquifer system.</title>
        <authorList>
            <person name="Anantharaman K."/>
            <person name="Brown C.T."/>
            <person name="Hug L.A."/>
            <person name="Sharon I."/>
            <person name="Castelle C.J."/>
            <person name="Probst A.J."/>
            <person name="Thomas B.C."/>
            <person name="Singh A."/>
            <person name="Wilkins M.J."/>
            <person name="Karaoz U."/>
            <person name="Brodie E.L."/>
            <person name="Williams K.H."/>
            <person name="Hubbard S.S."/>
            <person name="Banfield J.F."/>
        </authorList>
    </citation>
    <scope>NUCLEOTIDE SEQUENCE [LARGE SCALE GENOMIC DNA]</scope>
</reference>
<evidence type="ECO:0000313" key="2">
    <source>
        <dbReference type="Proteomes" id="UP000176527"/>
    </source>
</evidence>
<evidence type="ECO:0000313" key="1">
    <source>
        <dbReference type="EMBL" id="OGE37877.1"/>
    </source>
</evidence>